<dbReference type="Proteomes" id="UP000030755">
    <property type="component" value="Unassembled WGS sequence"/>
</dbReference>
<sequence length="87" mass="10249">MTPLWHKVLKSLDGGFEKDLCENWRDLDAGDVIPGFKKELEVNWMVSLESDDDEFPCTWSECNEVFHEDHLFLAHYTIKPAHIFYDC</sequence>
<evidence type="ECO:0000313" key="1">
    <source>
        <dbReference type="EMBL" id="EPZ33009.1"/>
    </source>
</evidence>
<gene>
    <name evidence="1" type="ORF">O9G_003832</name>
</gene>
<proteinExistence type="predicted"/>
<accession>A0A075AWS1</accession>
<evidence type="ECO:0000313" key="2">
    <source>
        <dbReference type="Proteomes" id="UP000030755"/>
    </source>
</evidence>
<dbReference type="EMBL" id="KE561087">
    <property type="protein sequence ID" value="EPZ33009.1"/>
    <property type="molecule type" value="Genomic_DNA"/>
</dbReference>
<reference evidence="1 2" key="1">
    <citation type="journal article" date="2013" name="Curr. Biol.">
        <title>Shared signatures of parasitism and phylogenomics unite Cryptomycota and microsporidia.</title>
        <authorList>
            <person name="James T.Y."/>
            <person name="Pelin A."/>
            <person name="Bonen L."/>
            <person name="Ahrendt S."/>
            <person name="Sain D."/>
            <person name="Corradi N."/>
            <person name="Stajich J.E."/>
        </authorList>
    </citation>
    <scope>NUCLEOTIDE SEQUENCE [LARGE SCALE GENOMIC DNA]</scope>
    <source>
        <strain evidence="1 2">CSF55</strain>
    </source>
</reference>
<dbReference type="HOGENOM" id="CLU_190903_0_0_1"/>
<name>A0A075AWS1_ROZAC</name>
<dbReference type="AlphaFoldDB" id="A0A075AWS1"/>
<organism evidence="1 2">
    <name type="scientific">Rozella allomycis (strain CSF55)</name>
    <dbReference type="NCBI Taxonomy" id="988480"/>
    <lineage>
        <taxon>Eukaryota</taxon>
        <taxon>Fungi</taxon>
        <taxon>Fungi incertae sedis</taxon>
        <taxon>Cryptomycota</taxon>
        <taxon>Cryptomycota incertae sedis</taxon>
        <taxon>Rozella</taxon>
    </lineage>
</organism>
<keyword evidence="2" id="KW-1185">Reference proteome</keyword>
<protein>
    <submittedName>
        <fullName evidence="1">Uncharacterized protein</fullName>
    </submittedName>
</protein>